<dbReference type="GO" id="GO:0009425">
    <property type="term" value="C:bacterial-type flagellum basal body"/>
    <property type="evidence" value="ECO:0007669"/>
    <property type="project" value="InterPro"/>
</dbReference>
<dbReference type="PANTHER" id="PTHR30034:SF6">
    <property type="entry name" value="YOP PROTEINS TRANSLOCATION PROTEIN Q"/>
    <property type="match status" value="1"/>
</dbReference>
<dbReference type="RefSeq" id="WP_168920881.1">
    <property type="nucleotide sequence ID" value="NZ_CP051461.1"/>
</dbReference>
<dbReference type="SUPFAM" id="SSF101801">
    <property type="entry name" value="Surface presentation of antigens (SPOA)"/>
    <property type="match status" value="1"/>
</dbReference>
<reference evidence="3 4" key="1">
    <citation type="submission" date="2020-04" db="EMBL/GenBank/DDBJ databases">
        <title>Complete genome of a Psychrophilic, Marine, Gas Vacuolate Bacterium Polaromonas vacuolata KCTC 22033T.</title>
        <authorList>
            <person name="Hwang K."/>
            <person name="Kim K.M."/>
        </authorList>
    </citation>
    <scope>NUCLEOTIDE SEQUENCE [LARGE SCALE GENOMIC DNA]</scope>
    <source>
        <strain evidence="3 4">KCTC 22033</strain>
    </source>
</reference>
<proteinExistence type="inferred from homology"/>
<dbReference type="GO" id="GO:0050918">
    <property type="term" value="P:positive chemotaxis"/>
    <property type="evidence" value="ECO:0007669"/>
    <property type="project" value="TreeGrafter"/>
</dbReference>
<dbReference type="PRINTS" id="PR00956">
    <property type="entry name" value="FLGMOTORFLIN"/>
</dbReference>
<dbReference type="EMBL" id="CP051461">
    <property type="protein sequence ID" value="QJC54954.1"/>
    <property type="molecule type" value="Genomic_DNA"/>
</dbReference>
<organism evidence="3 4">
    <name type="scientific">Polaromonas vacuolata</name>
    <dbReference type="NCBI Taxonomy" id="37448"/>
    <lineage>
        <taxon>Bacteria</taxon>
        <taxon>Pseudomonadati</taxon>
        <taxon>Pseudomonadota</taxon>
        <taxon>Betaproteobacteria</taxon>
        <taxon>Burkholderiales</taxon>
        <taxon>Comamonadaceae</taxon>
        <taxon>Polaromonas</taxon>
    </lineage>
</organism>
<dbReference type="Pfam" id="PF01052">
    <property type="entry name" value="FliMN_C"/>
    <property type="match status" value="1"/>
</dbReference>
<name>A0A6H2H5S7_9BURK</name>
<dbReference type="AlphaFoldDB" id="A0A6H2H5S7"/>
<protein>
    <submittedName>
        <fullName evidence="3">Yop proteins translocation protein Q</fullName>
    </submittedName>
</protein>
<dbReference type="Gene3D" id="2.30.330.10">
    <property type="entry name" value="SpoA-like"/>
    <property type="match status" value="1"/>
</dbReference>
<dbReference type="GO" id="GO:0071978">
    <property type="term" value="P:bacterial-type flagellum-dependent swarming motility"/>
    <property type="evidence" value="ECO:0007669"/>
    <property type="project" value="TreeGrafter"/>
</dbReference>
<sequence length="351" mass="38744">MTQNFSPLPLSLLRLSRNEVDARNLIVQRAQALEIELQDQICTVTLEPLLAMHMHESTFSSDDWLVQAQWAGAPFDIVLPASAAQSWMAARFPELALADMPDCLAAALLETVFEDLSCMQLLCSRGQLQIQSLAQNPQSSRSLPQCFALSLSSLSGCIYGQIQTDSLGLMLMAGLMSSLPMQDNRIDVDALPIVLNVEIGRTCLTTKALSELALGDSVLFDHIWIGQDQSLWLGYEDIGVRVRWQDFDLQVIEPLQVTDLRMFLDKESDMNQHNISPISEVGIDLRFDLGQRSILLSDLKAMQVGQTLSLDRPLSASVTIRANGTAIGTGELVGGFKLEVQQRVSWTLTLP</sequence>
<evidence type="ECO:0000313" key="3">
    <source>
        <dbReference type="EMBL" id="QJC54954.1"/>
    </source>
</evidence>
<keyword evidence="4" id="KW-1185">Reference proteome</keyword>
<gene>
    <name evidence="3" type="primary">yscQ</name>
    <name evidence="3" type="ORF">HC248_00217</name>
</gene>
<dbReference type="InterPro" id="IPR036429">
    <property type="entry name" value="SpoA-like_sf"/>
</dbReference>
<dbReference type="PANTHER" id="PTHR30034">
    <property type="entry name" value="FLAGELLAR MOTOR SWITCH PROTEIN FLIM"/>
    <property type="match status" value="1"/>
</dbReference>
<evidence type="ECO:0000313" key="4">
    <source>
        <dbReference type="Proteomes" id="UP000502041"/>
    </source>
</evidence>
<dbReference type="InterPro" id="IPR001543">
    <property type="entry name" value="FliN-like_C"/>
</dbReference>
<dbReference type="GO" id="GO:0003774">
    <property type="term" value="F:cytoskeletal motor activity"/>
    <property type="evidence" value="ECO:0007669"/>
    <property type="project" value="InterPro"/>
</dbReference>
<evidence type="ECO:0000256" key="1">
    <source>
        <dbReference type="ARBA" id="ARBA00009226"/>
    </source>
</evidence>
<dbReference type="Proteomes" id="UP000502041">
    <property type="component" value="Chromosome"/>
</dbReference>
<comment type="similarity">
    <text evidence="1">Belongs to the FliN/MopA/SpaO family.</text>
</comment>
<dbReference type="InterPro" id="IPR001172">
    <property type="entry name" value="FliN_T3SS_HrcQb"/>
</dbReference>
<accession>A0A6H2H5S7</accession>
<evidence type="ECO:0000259" key="2">
    <source>
        <dbReference type="Pfam" id="PF01052"/>
    </source>
</evidence>
<dbReference type="KEGG" id="pvac:HC248_00217"/>
<feature type="domain" description="Flagellar motor switch protein FliN-like C-terminal" evidence="2">
    <location>
        <begin position="278"/>
        <end position="333"/>
    </location>
</feature>